<dbReference type="InterPro" id="IPR000014">
    <property type="entry name" value="PAS"/>
</dbReference>
<dbReference type="InterPro" id="IPR029151">
    <property type="entry name" value="Sensor-like_sf"/>
</dbReference>
<dbReference type="SUPFAM" id="SSF58104">
    <property type="entry name" value="Methyl-accepting chemotaxis protein (MCP) signaling domain"/>
    <property type="match status" value="1"/>
</dbReference>
<evidence type="ECO:0000259" key="14">
    <source>
        <dbReference type="PROSITE" id="PS50885"/>
    </source>
</evidence>
<evidence type="ECO:0000256" key="8">
    <source>
        <dbReference type="ARBA" id="ARBA00023224"/>
    </source>
</evidence>
<feature type="domain" description="Methyl-accepting transducer" evidence="12">
    <location>
        <begin position="591"/>
        <end position="827"/>
    </location>
</feature>
<keyword evidence="7" id="KW-0902">Two-component regulatory system</keyword>
<proteinExistence type="inferred from homology"/>
<feature type="domain" description="HAMP" evidence="14">
    <location>
        <begin position="371"/>
        <end position="423"/>
    </location>
</feature>
<keyword evidence="6" id="KW-0067">ATP-binding</keyword>
<evidence type="ECO:0000313" key="16">
    <source>
        <dbReference type="Proteomes" id="UP000438699"/>
    </source>
</evidence>
<dbReference type="GO" id="GO:0016020">
    <property type="term" value="C:membrane"/>
    <property type="evidence" value="ECO:0007669"/>
    <property type="project" value="UniProtKB-SubCell"/>
</dbReference>
<dbReference type="GO" id="GO:0004888">
    <property type="term" value="F:transmembrane signaling receptor activity"/>
    <property type="evidence" value="ECO:0007669"/>
    <property type="project" value="InterPro"/>
</dbReference>
<keyword evidence="4" id="KW-0547">Nucleotide-binding</keyword>
<evidence type="ECO:0000256" key="9">
    <source>
        <dbReference type="ARBA" id="ARBA00029447"/>
    </source>
</evidence>
<dbReference type="PRINTS" id="PR00260">
    <property type="entry name" value="CHEMTRNSDUCR"/>
</dbReference>
<comment type="similarity">
    <text evidence="9">Belongs to the methyl-accepting chemotaxis (MCP) protein family.</text>
</comment>
<keyword evidence="2" id="KW-0597">Phosphoprotein</keyword>
<dbReference type="OrthoDB" id="9816383at2"/>
<dbReference type="Gene3D" id="1.10.287.950">
    <property type="entry name" value="Methyl-accepting chemotaxis protein"/>
    <property type="match status" value="1"/>
</dbReference>
<evidence type="ECO:0000256" key="3">
    <source>
        <dbReference type="ARBA" id="ARBA00022679"/>
    </source>
</evidence>
<keyword evidence="3" id="KW-0808">Transferase</keyword>
<dbReference type="InterPro" id="IPR003660">
    <property type="entry name" value="HAMP_dom"/>
</dbReference>
<evidence type="ECO:0000259" key="12">
    <source>
        <dbReference type="PROSITE" id="PS50111"/>
    </source>
</evidence>
<dbReference type="PANTHER" id="PTHR32089">
    <property type="entry name" value="METHYL-ACCEPTING CHEMOTAXIS PROTEIN MCPB"/>
    <property type="match status" value="1"/>
</dbReference>
<sequence>MVPCVLRFIVRFGAWEVQSKTTRFCRRIKVSIKYKIFIPIVPLVLVIGLAGYFLLTDQFDDLRYSVADMMLGNTAEKLALNTESAAIRAQEEAALFSRMGVVQNAYALAQSGNMDDESDPASQQARELLRTELKSVLDGYSASTGGNLKLHFHLPNGRSLVRMWRKKQAKRNGQWLDVSDDLSGFRQTVLDVNRDGRSRRGVEPGRGGFAIRGLAAVKSPDGRHLGSVEVLKSYDDVFRFFKDDDNKFFTLYMDAALLPTTTKLQDPSKNPVLDNAFVRVAGKANEQLDKAVTPANLRRGMQERVMTVSGNYALAYVPVKDYNGKPIGVIAVAEDISLQNAMIGSAMMLVLGIFLCAVLLPALAILGVLPFVIFRPLARIRTFAADVATGNLDASVHVDAKDEIGEIAASVERIPRSMAALIDECEGTAAKVRTGEMTARGDVSGFHGAFAQMVRSVNGLADTFTAIFDAMPFPLFTVDRDARLLYVNTSTARCAGGDAASLQGRKCVDAFGDKCSGGQWACQRAMASLKGESGSSTVETVHGTMEAVNHAIPLFDDRGEPAGALEIVVDQTSIVESRRTMERIANQAGELSRRMAAASTQLAERVHGASEGAVRQGRRTTETATAMEEMNVTVMEVARNSSLAAENAEATRNQAQDGHGKVSEVVAAVNEVASLASVLKGNMRELGEQADGIGRVMTVITDIADQTNLLALNAAIEAARAGEAGRGFAVVADEVRKLAEKTMVATKEVGDAINAIQGVTERNVVQTDKAAQVVDDCTGLSHAAGDSLQEIVNLAQNMADQVRGIATAAEEQSAATEQVARSTDEINEISEETTEIMNQSAEACVELSRVASELDALIADLNSGSQ</sequence>
<dbReference type="SMART" id="SM00304">
    <property type="entry name" value="HAMP"/>
    <property type="match status" value="1"/>
</dbReference>
<dbReference type="SUPFAM" id="SSF55785">
    <property type="entry name" value="PYP-like sensor domain (PAS domain)"/>
    <property type="match status" value="1"/>
</dbReference>
<keyword evidence="11" id="KW-0472">Membrane</keyword>
<dbReference type="Proteomes" id="UP000438699">
    <property type="component" value="Unassembled WGS sequence"/>
</dbReference>
<evidence type="ECO:0000256" key="4">
    <source>
        <dbReference type="ARBA" id="ARBA00022741"/>
    </source>
</evidence>
<dbReference type="Gene3D" id="3.30.450.20">
    <property type="entry name" value="PAS domain"/>
    <property type="match status" value="1"/>
</dbReference>
<dbReference type="InterPro" id="IPR029150">
    <property type="entry name" value="dCache_3"/>
</dbReference>
<keyword evidence="16" id="KW-1185">Reference proteome</keyword>
<dbReference type="PROSITE" id="PS50111">
    <property type="entry name" value="CHEMOTAXIS_TRANSDUC_2"/>
    <property type="match status" value="1"/>
</dbReference>
<dbReference type="Pfam" id="PF00015">
    <property type="entry name" value="MCPsignal"/>
    <property type="match status" value="1"/>
</dbReference>
<dbReference type="GO" id="GO:0000160">
    <property type="term" value="P:phosphorelay signal transduction system"/>
    <property type="evidence" value="ECO:0007669"/>
    <property type="project" value="UniProtKB-KW"/>
</dbReference>
<evidence type="ECO:0000256" key="6">
    <source>
        <dbReference type="ARBA" id="ARBA00022840"/>
    </source>
</evidence>
<evidence type="ECO:0000259" key="13">
    <source>
        <dbReference type="PROSITE" id="PS50112"/>
    </source>
</evidence>
<gene>
    <name evidence="15" type="ORF">F8A88_12840</name>
</gene>
<dbReference type="PANTHER" id="PTHR32089:SF112">
    <property type="entry name" value="LYSOZYME-LIKE PROTEIN-RELATED"/>
    <property type="match status" value="1"/>
</dbReference>
<dbReference type="GO" id="GO:0006935">
    <property type="term" value="P:chemotaxis"/>
    <property type="evidence" value="ECO:0007669"/>
    <property type="project" value="InterPro"/>
</dbReference>
<dbReference type="InterPro" id="IPR004090">
    <property type="entry name" value="Chemotax_Me-accpt_rcpt"/>
</dbReference>
<dbReference type="Pfam" id="PF14827">
    <property type="entry name" value="dCache_3"/>
    <property type="match status" value="1"/>
</dbReference>
<dbReference type="PROSITE" id="PS50885">
    <property type="entry name" value="HAMP"/>
    <property type="match status" value="1"/>
</dbReference>
<protein>
    <submittedName>
        <fullName evidence="15">PAS domain-containing protein</fullName>
    </submittedName>
</protein>
<keyword evidence="11" id="KW-0812">Transmembrane</keyword>
<dbReference type="Pfam" id="PF00672">
    <property type="entry name" value="HAMP"/>
    <property type="match status" value="1"/>
</dbReference>
<comment type="caution">
    <text evidence="15">The sequence shown here is derived from an EMBL/GenBank/DDBJ whole genome shotgun (WGS) entry which is preliminary data.</text>
</comment>
<evidence type="ECO:0000256" key="1">
    <source>
        <dbReference type="ARBA" id="ARBA00004370"/>
    </source>
</evidence>
<feature type="domain" description="PAS" evidence="13">
    <location>
        <begin position="460"/>
        <end position="508"/>
    </location>
</feature>
<dbReference type="Gene3D" id="1.20.120.1530">
    <property type="match status" value="1"/>
</dbReference>
<evidence type="ECO:0000256" key="10">
    <source>
        <dbReference type="PROSITE-ProRule" id="PRU00284"/>
    </source>
</evidence>
<dbReference type="CDD" id="cd11386">
    <property type="entry name" value="MCP_signal"/>
    <property type="match status" value="1"/>
</dbReference>
<dbReference type="SUPFAM" id="SSF103190">
    <property type="entry name" value="Sensory domain-like"/>
    <property type="match status" value="1"/>
</dbReference>
<dbReference type="InterPro" id="IPR013656">
    <property type="entry name" value="PAS_4"/>
</dbReference>
<dbReference type="CDD" id="cd06225">
    <property type="entry name" value="HAMP"/>
    <property type="match status" value="1"/>
</dbReference>
<dbReference type="SMART" id="SM00283">
    <property type="entry name" value="MA"/>
    <property type="match status" value="1"/>
</dbReference>
<dbReference type="PROSITE" id="PS50112">
    <property type="entry name" value="PAS"/>
    <property type="match status" value="1"/>
</dbReference>
<evidence type="ECO:0000313" key="15">
    <source>
        <dbReference type="EMBL" id="KAB1440930.1"/>
    </source>
</evidence>
<keyword evidence="8 10" id="KW-0807">Transducer</keyword>
<comment type="subcellular location">
    <subcellularLocation>
        <location evidence="1">Membrane</location>
    </subcellularLocation>
</comment>
<keyword evidence="11" id="KW-1133">Transmembrane helix</keyword>
<keyword evidence="5" id="KW-0418">Kinase</keyword>
<accession>A0A6N6N236</accession>
<dbReference type="AlphaFoldDB" id="A0A6N6N236"/>
<evidence type="ECO:0000256" key="7">
    <source>
        <dbReference type="ARBA" id="ARBA00023012"/>
    </source>
</evidence>
<feature type="transmembrane region" description="Helical" evidence="11">
    <location>
        <begin position="346"/>
        <end position="374"/>
    </location>
</feature>
<dbReference type="InterPro" id="IPR004089">
    <property type="entry name" value="MCPsignal_dom"/>
</dbReference>
<name>A0A6N6N236_9BACT</name>
<dbReference type="InterPro" id="IPR035965">
    <property type="entry name" value="PAS-like_dom_sf"/>
</dbReference>
<dbReference type="GO" id="GO:0016301">
    <property type="term" value="F:kinase activity"/>
    <property type="evidence" value="ECO:0007669"/>
    <property type="project" value="UniProtKB-KW"/>
</dbReference>
<dbReference type="Pfam" id="PF08448">
    <property type="entry name" value="PAS_4"/>
    <property type="match status" value="1"/>
</dbReference>
<evidence type="ECO:0000256" key="11">
    <source>
        <dbReference type="SAM" id="Phobius"/>
    </source>
</evidence>
<reference evidence="15 16" key="1">
    <citation type="journal article" date="2017" name="Int. J. Syst. Evol. Microbiol.">
        <title>Desulfovibrio senegalensis sp. nov., a mesophilic sulfate reducer isolated from marine sediment.</title>
        <authorList>
            <person name="Thioye A."/>
            <person name="Gam Z.B.A."/>
            <person name="Mbengue M."/>
            <person name="Cayol J.L."/>
            <person name="Joseph-Bartoli M."/>
            <person name="Toure-Kane C."/>
            <person name="Labat M."/>
        </authorList>
    </citation>
    <scope>NUCLEOTIDE SEQUENCE [LARGE SCALE GENOMIC DNA]</scope>
    <source>
        <strain evidence="15 16">DSM 101509</strain>
    </source>
</reference>
<dbReference type="EMBL" id="WAIE01000006">
    <property type="protein sequence ID" value="KAB1440930.1"/>
    <property type="molecule type" value="Genomic_DNA"/>
</dbReference>
<feature type="transmembrane region" description="Helical" evidence="11">
    <location>
        <begin position="36"/>
        <end position="55"/>
    </location>
</feature>
<evidence type="ECO:0000256" key="5">
    <source>
        <dbReference type="ARBA" id="ARBA00022777"/>
    </source>
</evidence>
<dbReference type="FunFam" id="1.10.287.950:FF:000001">
    <property type="entry name" value="Methyl-accepting chemotaxis sensory transducer"/>
    <property type="match status" value="1"/>
</dbReference>
<organism evidence="15 16">
    <name type="scientific">Pseudodesulfovibrio senegalensis</name>
    <dbReference type="NCBI Taxonomy" id="1721087"/>
    <lineage>
        <taxon>Bacteria</taxon>
        <taxon>Pseudomonadati</taxon>
        <taxon>Thermodesulfobacteriota</taxon>
        <taxon>Desulfovibrionia</taxon>
        <taxon>Desulfovibrionales</taxon>
        <taxon>Desulfovibrionaceae</taxon>
    </lineage>
</organism>
<evidence type="ECO:0000256" key="2">
    <source>
        <dbReference type="ARBA" id="ARBA00022553"/>
    </source>
</evidence>
<dbReference type="GO" id="GO:0005524">
    <property type="term" value="F:ATP binding"/>
    <property type="evidence" value="ECO:0007669"/>
    <property type="project" value="UniProtKB-KW"/>
</dbReference>